<dbReference type="GO" id="GO:0015341">
    <property type="term" value="F:zinc efflux antiporter activity"/>
    <property type="evidence" value="ECO:0007669"/>
    <property type="project" value="TreeGrafter"/>
</dbReference>
<feature type="transmembrane region" description="Helical" evidence="6">
    <location>
        <begin position="36"/>
        <end position="56"/>
    </location>
</feature>
<protein>
    <recommendedName>
        <fullName evidence="7">Cation efflux protein transmembrane domain-containing protein</fullName>
    </recommendedName>
</protein>
<evidence type="ECO:0000256" key="5">
    <source>
        <dbReference type="ARBA" id="ARBA00023136"/>
    </source>
</evidence>
<dbReference type="OrthoDB" id="2388015at2"/>
<evidence type="ECO:0000256" key="6">
    <source>
        <dbReference type="SAM" id="Phobius"/>
    </source>
</evidence>
<keyword evidence="2" id="KW-0813">Transport</keyword>
<dbReference type="PANTHER" id="PTHR43840:SF15">
    <property type="entry name" value="MITOCHONDRIAL METAL TRANSPORTER 1-RELATED"/>
    <property type="match status" value="1"/>
</dbReference>
<evidence type="ECO:0000256" key="3">
    <source>
        <dbReference type="ARBA" id="ARBA00022692"/>
    </source>
</evidence>
<dbReference type="InterPro" id="IPR050291">
    <property type="entry name" value="CDF_Transporter"/>
</dbReference>
<evidence type="ECO:0000259" key="7">
    <source>
        <dbReference type="Pfam" id="PF01545"/>
    </source>
</evidence>
<dbReference type="GO" id="GO:0015093">
    <property type="term" value="F:ferrous iron transmembrane transporter activity"/>
    <property type="evidence" value="ECO:0007669"/>
    <property type="project" value="TreeGrafter"/>
</dbReference>
<evidence type="ECO:0000256" key="4">
    <source>
        <dbReference type="ARBA" id="ARBA00022989"/>
    </source>
</evidence>
<reference evidence="9" key="1">
    <citation type="submission" date="2015-07" db="EMBL/GenBank/DDBJ databases">
        <title>Whole genome sequence of an Ensifer adhaerens strain isolated from a cave pool in the Wind Cave National Park.</title>
        <authorList>
            <person name="Eng W.W.H."/>
            <person name="Gan H.M."/>
            <person name="Barton H.A."/>
            <person name="Savka M.A."/>
        </authorList>
    </citation>
    <scope>NUCLEOTIDE SEQUENCE [LARGE SCALE GENOMIC DNA]</scope>
    <source>
        <strain evidence="9">SD006</strain>
    </source>
</reference>
<dbReference type="EMBL" id="LGAP01000004">
    <property type="protein sequence ID" value="KOF19966.1"/>
    <property type="molecule type" value="Genomic_DNA"/>
</dbReference>
<dbReference type="Gene3D" id="1.20.1510.10">
    <property type="entry name" value="Cation efflux protein transmembrane domain"/>
    <property type="match status" value="1"/>
</dbReference>
<dbReference type="GO" id="GO:0006882">
    <property type="term" value="P:intracellular zinc ion homeostasis"/>
    <property type="evidence" value="ECO:0007669"/>
    <property type="project" value="TreeGrafter"/>
</dbReference>
<keyword evidence="3 6" id="KW-0812">Transmembrane</keyword>
<feature type="transmembrane region" description="Helical" evidence="6">
    <location>
        <begin position="12"/>
        <end position="30"/>
    </location>
</feature>
<proteinExistence type="predicted"/>
<dbReference type="AlphaFoldDB" id="A0A0L8BZ49"/>
<dbReference type="GO" id="GO:0015086">
    <property type="term" value="F:cadmium ion transmembrane transporter activity"/>
    <property type="evidence" value="ECO:0007669"/>
    <property type="project" value="TreeGrafter"/>
</dbReference>
<dbReference type="InterPro" id="IPR027469">
    <property type="entry name" value="Cation_efflux_TMD_sf"/>
</dbReference>
<organism evidence="8 9">
    <name type="scientific">Ensifer adhaerens</name>
    <name type="common">Sinorhizobium morelense</name>
    <dbReference type="NCBI Taxonomy" id="106592"/>
    <lineage>
        <taxon>Bacteria</taxon>
        <taxon>Pseudomonadati</taxon>
        <taxon>Pseudomonadota</taxon>
        <taxon>Alphaproteobacteria</taxon>
        <taxon>Hyphomicrobiales</taxon>
        <taxon>Rhizobiaceae</taxon>
        <taxon>Sinorhizobium/Ensifer group</taxon>
        <taxon>Ensifer</taxon>
    </lineage>
</organism>
<name>A0A0L8BZ49_ENSAD</name>
<comment type="caution">
    <text evidence="8">The sequence shown here is derived from an EMBL/GenBank/DDBJ whole genome shotgun (WGS) entry which is preliminary data.</text>
</comment>
<dbReference type="PANTHER" id="PTHR43840">
    <property type="entry name" value="MITOCHONDRIAL METAL TRANSPORTER 1-RELATED"/>
    <property type="match status" value="1"/>
</dbReference>
<evidence type="ECO:0000313" key="8">
    <source>
        <dbReference type="EMBL" id="KOF19966.1"/>
    </source>
</evidence>
<keyword evidence="4 6" id="KW-1133">Transmembrane helix</keyword>
<accession>A0A0L8BZ49</accession>
<evidence type="ECO:0000256" key="1">
    <source>
        <dbReference type="ARBA" id="ARBA00004141"/>
    </source>
</evidence>
<dbReference type="GO" id="GO:0005886">
    <property type="term" value="C:plasma membrane"/>
    <property type="evidence" value="ECO:0007669"/>
    <property type="project" value="TreeGrafter"/>
</dbReference>
<dbReference type="SUPFAM" id="SSF161111">
    <property type="entry name" value="Cation efflux protein transmembrane domain-like"/>
    <property type="match status" value="1"/>
</dbReference>
<dbReference type="RefSeq" id="WP_053248928.1">
    <property type="nucleotide sequence ID" value="NZ_LGAP01000004.1"/>
</dbReference>
<feature type="transmembrane region" description="Helical" evidence="6">
    <location>
        <begin position="150"/>
        <end position="169"/>
    </location>
</feature>
<sequence>MTTATEQTVLKRSIAATIVVGATGVLFGLLSGSVSIVFDGVFSAVDAAMTLLALGVTRLVPRESSRFQMGFWHIEPMVLLLNAGLLATLSFYALINAVGSLLSGGRELAFDWAIAYAAVVVVICVVMFLYGRRANRSIGSAVLALDVRAWAVSGTITAALLVAFVVAAMLKGTAYEGWTPYADPAILVVLTLCLIPLPLKTVYAALKEIFLVAPAELDEKVREAARSAASRHGFSDYRTYVAKVGRARLIEIYLIGSAETRVDTLSSLDAIRAEIGAEIGEAGRDRWLTIAFTGDVKWAQ</sequence>
<dbReference type="PATRIC" id="fig|106592.7.peg.5806"/>
<dbReference type="Pfam" id="PF01545">
    <property type="entry name" value="Cation_efflux"/>
    <property type="match status" value="1"/>
</dbReference>
<evidence type="ECO:0000313" key="9">
    <source>
        <dbReference type="Proteomes" id="UP000037425"/>
    </source>
</evidence>
<comment type="subcellular location">
    <subcellularLocation>
        <location evidence="1">Membrane</location>
        <topology evidence="1">Multi-pass membrane protein</topology>
    </subcellularLocation>
</comment>
<dbReference type="Proteomes" id="UP000037425">
    <property type="component" value="Unassembled WGS sequence"/>
</dbReference>
<gene>
    <name evidence="8" type="ORF">AC244_11410</name>
</gene>
<evidence type="ECO:0000256" key="2">
    <source>
        <dbReference type="ARBA" id="ARBA00022448"/>
    </source>
</evidence>
<keyword evidence="5 6" id="KW-0472">Membrane</keyword>
<feature type="transmembrane region" description="Helical" evidence="6">
    <location>
        <begin position="77"/>
        <end position="98"/>
    </location>
</feature>
<feature type="transmembrane region" description="Helical" evidence="6">
    <location>
        <begin position="181"/>
        <end position="199"/>
    </location>
</feature>
<feature type="domain" description="Cation efflux protein transmembrane" evidence="7">
    <location>
        <begin position="11"/>
        <end position="208"/>
    </location>
</feature>
<dbReference type="InterPro" id="IPR058533">
    <property type="entry name" value="Cation_efflux_TM"/>
</dbReference>
<feature type="transmembrane region" description="Helical" evidence="6">
    <location>
        <begin position="110"/>
        <end position="130"/>
    </location>
</feature>